<gene>
    <name evidence="3" type="ORF">S01H4_38207</name>
</gene>
<dbReference type="InterPro" id="IPR043144">
    <property type="entry name" value="Mal/L-sulf/L-lact_DH-like_ah"/>
</dbReference>
<keyword evidence="2" id="KW-0560">Oxidoreductase</keyword>
<sequence>VELLSAALQDGIYLKDTIGIVDEEGQKRLKVGHFFLAINIESFLPLENFKKTAGDIMRGLRNSKKEPGEKHIYTAGEKEYYAEVDRTKKGIALNQSLQQDIKIMKKELNLNNYEFPF</sequence>
<dbReference type="GO" id="GO:0016491">
    <property type="term" value="F:oxidoreductase activity"/>
    <property type="evidence" value="ECO:0007669"/>
    <property type="project" value="UniProtKB-KW"/>
</dbReference>
<organism evidence="3">
    <name type="scientific">marine sediment metagenome</name>
    <dbReference type="NCBI Taxonomy" id="412755"/>
    <lineage>
        <taxon>unclassified sequences</taxon>
        <taxon>metagenomes</taxon>
        <taxon>ecological metagenomes</taxon>
    </lineage>
</organism>
<evidence type="ECO:0000256" key="1">
    <source>
        <dbReference type="ARBA" id="ARBA00006056"/>
    </source>
</evidence>
<comment type="caution">
    <text evidence="3">The sequence shown here is derived from an EMBL/GenBank/DDBJ whole genome shotgun (WGS) entry which is preliminary data.</text>
</comment>
<dbReference type="EMBL" id="BART01020592">
    <property type="protein sequence ID" value="GAH04814.1"/>
    <property type="molecule type" value="Genomic_DNA"/>
</dbReference>
<accession>X1DIF6</accession>
<dbReference type="Gene3D" id="1.10.1530.10">
    <property type="match status" value="1"/>
</dbReference>
<dbReference type="SUPFAM" id="SSF89733">
    <property type="entry name" value="L-sulfolactate dehydrogenase-like"/>
    <property type="match status" value="1"/>
</dbReference>
<dbReference type="Pfam" id="PF02615">
    <property type="entry name" value="Ldh_2"/>
    <property type="match status" value="1"/>
</dbReference>
<reference evidence="3" key="1">
    <citation type="journal article" date="2014" name="Front. Microbiol.">
        <title>High frequency of phylogenetically diverse reductive dehalogenase-homologous genes in deep subseafloor sedimentary metagenomes.</title>
        <authorList>
            <person name="Kawai M."/>
            <person name="Futagami T."/>
            <person name="Toyoda A."/>
            <person name="Takaki Y."/>
            <person name="Nishi S."/>
            <person name="Hori S."/>
            <person name="Arai W."/>
            <person name="Tsubouchi T."/>
            <person name="Morono Y."/>
            <person name="Uchiyama I."/>
            <person name="Ito T."/>
            <person name="Fujiyama A."/>
            <person name="Inagaki F."/>
            <person name="Takami H."/>
        </authorList>
    </citation>
    <scope>NUCLEOTIDE SEQUENCE</scope>
    <source>
        <strain evidence="3">Expedition CK06-06</strain>
    </source>
</reference>
<dbReference type="InterPro" id="IPR043143">
    <property type="entry name" value="Mal/L-sulf/L-lact_DH-like_NADP"/>
</dbReference>
<evidence type="ECO:0000313" key="3">
    <source>
        <dbReference type="EMBL" id="GAH04814.1"/>
    </source>
</evidence>
<dbReference type="PANTHER" id="PTHR11091:SF0">
    <property type="entry name" value="MALATE DEHYDROGENASE"/>
    <property type="match status" value="1"/>
</dbReference>
<dbReference type="PANTHER" id="PTHR11091">
    <property type="entry name" value="OXIDOREDUCTASE-RELATED"/>
    <property type="match status" value="1"/>
</dbReference>
<dbReference type="AlphaFoldDB" id="X1DIF6"/>
<dbReference type="InterPro" id="IPR036111">
    <property type="entry name" value="Mal/L-sulfo/L-lacto_DH-like_sf"/>
</dbReference>
<dbReference type="Gene3D" id="3.30.1370.60">
    <property type="entry name" value="Hypothetical oxidoreductase yiak, domain 2"/>
    <property type="match status" value="1"/>
</dbReference>
<name>X1DIF6_9ZZZZ</name>
<evidence type="ECO:0000256" key="2">
    <source>
        <dbReference type="ARBA" id="ARBA00023002"/>
    </source>
</evidence>
<comment type="similarity">
    <text evidence="1">Belongs to the LDH2/MDH2 oxidoreductase family.</text>
</comment>
<feature type="non-terminal residue" evidence="3">
    <location>
        <position position="1"/>
    </location>
</feature>
<dbReference type="InterPro" id="IPR003767">
    <property type="entry name" value="Malate/L-lactate_DH-like"/>
</dbReference>
<proteinExistence type="inferred from homology"/>
<protein>
    <submittedName>
        <fullName evidence="3">Uncharacterized protein</fullName>
    </submittedName>
</protein>